<dbReference type="Pfam" id="PF00293">
    <property type="entry name" value="NUDIX"/>
    <property type="match status" value="1"/>
</dbReference>
<organism evidence="5 6">
    <name type="scientific">Nosocomiicoccus massiliensis</name>
    <dbReference type="NCBI Taxonomy" id="1232430"/>
    <lineage>
        <taxon>Bacteria</taxon>
        <taxon>Bacillati</taxon>
        <taxon>Bacillota</taxon>
        <taxon>Bacilli</taxon>
        <taxon>Bacillales</taxon>
        <taxon>Staphylococcaceae</taxon>
        <taxon>Nosocomiicoccus</taxon>
    </lineage>
</organism>
<dbReference type="PROSITE" id="PS51462">
    <property type="entry name" value="NUDIX"/>
    <property type="match status" value="1"/>
</dbReference>
<dbReference type="InterPro" id="IPR020084">
    <property type="entry name" value="NUDIX_hydrolase_CS"/>
</dbReference>
<dbReference type="Gene3D" id="3.90.79.10">
    <property type="entry name" value="Nucleoside Triphosphate Pyrophosphohydrolase"/>
    <property type="match status" value="1"/>
</dbReference>
<evidence type="ECO:0000256" key="3">
    <source>
        <dbReference type="RuleBase" id="RU003476"/>
    </source>
</evidence>
<proteinExistence type="inferred from homology"/>
<dbReference type="EMBL" id="CP136964">
    <property type="protein sequence ID" value="WOS96735.1"/>
    <property type="molecule type" value="Genomic_DNA"/>
</dbReference>
<feature type="domain" description="Nudix hydrolase" evidence="4">
    <location>
        <begin position="21"/>
        <end position="141"/>
    </location>
</feature>
<dbReference type="PRINTS" id="PR00502">
    <property type="entry name" value="NUDIXFAMILY"/>
</dbReference>
<accession>A0AAF0YJV7</accession>
<evidence type="ECO:0000313" key="5">
    <source>
        <dbReference type="EMBL" id="WOS96735.1"/>
    </source>
</evidence>
<evidence type="ECO:0000259" key="4">
    <source>
        <dbReference type="PROSITE" id="PS51462"/>
    </source>
</evidence>
<dbReference type="Proteomes" id="UP000243626">
    <property type="component" value="Chromosome"/>
</dbReference>
<dbReference type="InterPro" id="IPR014078">
    <property type="entry name" value="Nudix_YtkD"/>
</dbReference>
<dbReference type="AlphaFoldDB" id="A0AAF0YJV7"/>
<dbReference type="PANTHER" id="PTHR43736">
    <property type="entry name" value="ADP-RIBOSE PYROPHOSPHATASE"/>
    <property type="match status" value="1"/>
</dbReference>
<evidence type="ECO:0000256" key="1">
    <source>
        <dbReference type="ARBA" id="ARBA00005582"/>
    </source>
</evidence>
<keyword evidence="2 3" id="KW-0378">Hydrolase</keyword>
<dbReference type="InterPro" id="IPR000086">
    <property type="entry name" value="NUDIX_hydrolase_dom"/>
</dbReference>
<dbReference type="PANTHER" id="PTHR43736:SF1">
    <property type="entry name" value="DIHYDRONEOPTERIN TRIPHOSPHATE DIPHOSPHATASE"/>
    <property type="match status" value="1"/>
</dbReference>
<comment type="similarity">
    <text evidence="1 3">Belongs to the Nudix hydrolase family.</text>
</comment>
<reference evidence="6" key="1">
    <citation type="submission" date="2017-09" db="EMBL/GenBank/DDBJ databases">
        <title>Bacterial strain isolated from the female urinary microbiota.</title>
        <authorList>
            <person name="Thomas-White K."/>
            <person name="Kumar N."/>
            <person name="Forster S."/>
            <person name="Putonti C."/>
            <person name="Lawley T."/>
            <person name="Wolfe A.J."/>
        </authorList>
    </citation>
    <scope>NUCLEOTIDE SEQUENCE [LARGE SCALE GENOMIC DNA]</scope>
    <source>
        <strain evidence="6">UMB0959</strain>
    </source>
</reference>
<dbReference type="RefSeq" id="WP_102167393.1">
    <property type="nucleotide sequence ID" value="NZ_CP136964.1"/>
</dbReference>
<protein>
    <submittedName>
        <fullName evidence="5">Nucleoside triphosphatase YtkD</fullName>
    </submittedName>
</protein>
<dbReference type="GO" id="GO:0016787">
    <property type="term" value="F:hydrolase activity"/>
    <property type="evidence" value="ECO:0007669"/>
    <property type="project" value="UniProtKB-KW"/>
</dbReference>
<gene>
    <name evidence="5" type="primary">ytkD</name>
    <name evidence="5" type="ORF">CJ229_003035</name>
</gene>
<dbReference type="PROSITE" id="PS00893">
    <property type="entry name" value="NUDIX_BOX"/>
    <property type="match status" value="1"/>
</dbReference>
<evidence type="ECO:0000313" key="6">
    <source>
        <dbReference type="Proteomes" id="UP000243626"/>
    </source>
</evidence>
<sequence length="153" mass="17819">MKQFIDDNGNVVELFFDESIEATHCLAIPIYNNKYVFTRHKTRGIEFPGGKVEAGETIIEALKREVFEETGGVVKTVEYLGTYKVHETTPFYKAVYRVELSDIEEKSDYLETKGPILFHSVEEIKETDKSRLLKDDCILYLYRKVNSRECNYE</sequence>
<keyword evidence="6" id="KW-1185">Reference proteome</keyword>
<evidence type="ECO:0000256" key="2">
    <source>
        <dbReference type="ARBA" id="ARBA00022801"/>
    </source>
</evidence>
<name>A0AAF0YJV7_9STAP</name>
<dbReference type="KEGG" id="nmy:CJ229_003035"/>
<dbReference type="InterPro" id="IPR020476">
    <property type="entry name" value="Nudix_hydrolase"/>
</dbReference>
<dbReference type="NCBIfam" id="TIGR02705">
    <property type="entry name" value="nudix_YtkD"/>
    <property type="match status" value="1"/>
</dbReference>
<dbReference type="InterPro" id="IPR015797">
    <property type="entry name" value="NUDIX_hydrolase-like_dom_sf"/>
</dbReference>
<dbReference type="SUPFAM" id="SSF55811">
    <property type="entry name" value="Nudix"/>
    <property type="match status" value="1"/>
</dbReference>